<evidence type="ECO:0000256" key="7">
    <source>
        <dbReference type="ARBA" id="ARBA00022982"/>
    </source>
</evidence>
<keyword evidence="6" id="KW-0288">FMN</keyword>
<evidence type="ECO:0000256" key="1">
    <source>
        <dbReference type="ARBA" id="ARBA00001917"/>
    </source>
</evidence>
<dbReference type="Pfam" id="PF00258">
    <property type="entry name" value="Flavodoxin_1"/>
    <property type="match status" value="1"/>
</dbReference>
<name>A0A0R1W0Z4_9LACO</name>
<dbReference type="GO" id="GO:0016651">
    <property type="term" value="F:oxidoreductase activity, acting on NAD(P)H"/>
    <property type="evidence" value="ECO:0007669"/>
    <property type="project" value="UniProtKB-ARBA"/>
</dbReference>
<dbReference type="Proteomes" id="UP000051315">
    <property type="component" value="Unassembled WGS sequence"/>
</dbReference>
<dbReference type="InterPro" id="IPR008254">
    <property type="entry name" value="Flavodoxin/NO_synth"/>
</dbReference>
<comment type="similarity">
    <text evidence="3">Belongs to the flavodoxin family.</text>
</comment>
<evidence type="ECO:0000313" key="10">
    <source>
        <dbReference type="Proteomes" id="UP000051315"/>
    </source>
</evidence>
<evidence type="ECO:0000256" key="6">
    <source>
        <dbReference type="ARBA" id="ARBA00022643"/>
    </source>
</evidence>
<keyword evidence="4" id="KW-0813">Transport</keyword>
<sequence length="195" mass="21759">MGDTRLTTTNVLSNHFLVAKQCEAFVYVKIKLVNTNGGFVMSKKIGIVYASMSGRNQRVAEYLQAQLAKMGQPATLDEISQFDSQKLLEDDAFIVVSYTYHDGQVPDEALDFFDDLQTLDLTGKVYALAGSSSIEHEHFGRALDYLDQQLAHLGALRATAVLKINLDADRADLARLDAFCRQLIDFMAFQQQQLV</sequence>
<dbReference type="GO" id="GO:0010181">
    <property type="term" value="F:FMN binding"/>
    <property type="evidence" value="ECO:0007669"/>
    <property type="project" value="InterPro"/>
</dbReference>
<keyword evidence="5" id="KW-0285">Flavoprotein</keyword>
<keyword evidence="10" id="KW-1185">Reference proteome</keyword>
<comment type="function">
    <text evidence="2">Low-potential electron donor to a number of redox enzymes.</text>
</comment>
<gene>
    <name evidence="9" type="ORF">FC15_GL001819</name>
</gene>
<dbReference type="STRING" id="1423735.FC15_GL001819"/>
<comment type="caution">
    <text evidence="9">The sequence shown here is derived from an EMBL/GenBank/DDBJ whole genome shotgun (WGS) entry which is preliminary data.</text>
</comment>
<dbReference type="PANTHER" id="PTHR42809">
    <property type="entry name" value="FLAVODOXIN 2"/>
    <property type="match status" value="1"/>
</dbReference>
<evidence type="ECO:0000256" key="4">
    <source>
        <dbReference type="ARBA" id="ARBA00022448"/>
    </source>
</evidence>
<evidence type="ECO:0000313" key="9">
    <source>
        <dbReference type="EMBL" id="KRM09027.1"/>
    </source>
</evidence>
<proteinExistence type="inferred from homology"/>
<evidence type="ECO:0000259" key="8">
    <source>
        <dbReference type="PROSITE" id="PS50902"/>
    </source>
</evidence>
<dbReference type="InterPro" id="IPR050619">
    <property type="entry name" value="Flavodoxin"/>
</dbReference>
<organism evidence="9 10">
    <name type="scientific">Lapidilactobacillus concavus DSM 17758</name>
    <dbReference type="NCBI Taxonomy" id="1423735"/>
    <lineage>
        <taxon>Bacteria</taxon>
        <taxon>Bacillati</taxon>
        <taxon>Bacillota</taxon>
        <taxon>Bacilli</taxon>
        <taxon>Lactobacillales</taxon>
        <taxon>Lactobacillaceae</taxon>
        <taxon>Lapidilactobacillus</taxon>
    </lineage>
</organism>
<evidence type="ECO:0000256" key="3">
    <source>
        <dbReference type="ARBA" id="ARBA00005267"/>
    </source>
</evidence>
<accession>A0A0R1W0Z4</accession>
<dbReference type="EMBL" id="AZFX01000060">
    <property type="protein sequence ID" value="KRM09027.1"/>
    <property type="molecule type" value="Genomic_DNA"/>
</dbReference>
<feature type="domain" description="Flavodoxin-like" evidence="8">
    <location>
        <begin position="45"/>
        <end position="184"/>
    </location>
</feature>
<dbReference type="PANTHER" id="PTHR42809:SF1">
    <property type="entry name" value="FLAVODOXIN 1"/>
    <property type="match status" value="1"/>
</dbReference>
<dbReference type="SUPFAM" id="SSF52218">
    <property type="entry name" value="Flavoproteins"/>
    <property type="match status" value="1"/>
</dbReference>
<reference evidence="9 10" key="1">
    <citation type="journal article" date="2015" name="Genome Announc.">
        <title>Expanding the biotechnology potential of lactobacilli through comparative genomics of 213 strains and associated genera.</title>
        <authorList>
            <person name="Sun Z."/>
            <person name="Harris H.M."/>
            <person name="McCann A."/>
            <person name="Guo C."/>
            <person name="Argimon S."/>
            <person name="Zhang W."/>
            <person name="Yang X."/>
            <person name="Jeffery I.B."/>
            <person name="Cooney J.C."/>
            <person name="Kagawa T.F."/>
            <person name="Liu W."/>
            <person name="Song Y."/>
            <person name="Salvetti E."/>
            <person name="Wrobel A."/>
            <person name="Rasinkangas P."/>
            <person name="Parkhill J."/>
            <person name="Rea M.C."/>
            <person name="O'Sullivan O."/>
            <person name="Ritari J."/>
            <person name="Douillard F.P."/>
            <person name="Paul Ross R."/>
            <person name="Yang R."/>
            <person name="Briner A.E."/>
            <person name="Felis G.E."/>
            <person name="de Vos W.M."/>
            <person name="Barrangou R."/>
            <person name="Klaenhammer T.R."/>
            <person name="Caufield P.W."/>
            <person name="Cui Y."/>
            <person name="Zhang H."/>
            <person name="O'Toole P.W."/>
        </authorList>
    </citation>
    <scope>NUCLEOTIDE SEQUENCE [LARGE SCALE GENOMIC DNA]</scope>
    <source>
        <strain evidence="9 10">DSM 17758</strain>
    </source>
</reference>
<dbReference type="InterPro" id="IPR029039">
    <property type="entry name" value="Flavoprotein-like_sf"/>
</dbReference>
<evidence type="ECO:0000256" key="5">
    <source>
        <dbReference type="ARBA" id="ARBA00022630"/>
    </source>
</evidence>
<evidence type="ECO:0000256" key="2">
    <source>
        <dbReference type="ARBA" id="ARBA00003297"/>
    </source>
</evidence>
<dbReference type="PATRIC" id="fig|1423735.3.peg.1890"/>
<comment type="cofactor">
    <cofactor evidence="1">
        <name>FMN</name>
        <dbReference type="ChEBI" id="CHEBI:58210"/>
    </cofactor>
</comment>
<keyword evidence="7" id="KW-0249">Electron transport</keyword>
<dbReference type="PROSITE" id="PS50902">
    <property type="entry name" value="FLAVODOXIN_LIKE"/>
    <property type="match status" value="1"/>
</dbReference>
<dbReference type="AlphaFoldDB" id="A0A0R1W0Z4"/>
<dbReference type="Gene3D" id="3.40.50.360">
    <property type="match status" value="1"/>
</dbReference>
<protein>
    <recommendedName>
        <fullName evidence="8">Flavodoxin-like domain-containing protein</fullName>
    </recommendedName>
</protein>